<name>A0A841R3I7_9FIRM</name>
<organism evidence="1 2">
    <name type="scientific">Negativicoccus succinicivorans</name>
    <dbReference type="NCBI Taxonomy" id="620903"/>
    <lineage>
        <taxon>Bacteria</taxon>
        <taxon>Bacillati</taxon>
        <taxon>Bacillota</taxon>
        <taxon>Negativicutes</taxon>
        <taxon>Veillonellales</taxon>
        <taxon>Veillonellaceae</taxon>
        <taxon>Negativicoccus</taxon>
    </lineage>
</organism>
<proteinExistence type="predicted"/>
<evidence type="ECO:0000313" key="2">
    <source>
        <dbReference type="Proteomes" id="UP000591941"/>
    </source>
</evidence>
<gene>
    <name evidence="1" type="ORF">HNR45_000673</name>
</gene>
<evidence type="ECO:0000313" key="1">
    <source>
        <dbReference type="EMBL" id="MBB6477640.1"/>
    </source>
</evidence>
<dbReference type="EMBL" id="JACHHI010000003">
    <property type="protein sequence ID" value="MBB6477640.1"/>
    <property type="molecule type" value="Genomic_DNA"/>
</dbReference>
<reference evidence="1 2" key="1">
    <citation type="submission" date="2020-08" db="EMBL/GenBank/DDBJ databases">
        <title>Genomic Encyclopedia of Type Strains, Phase IV (KMG-IV): sequencing the most valuable type-strain genomes for metagenomic binning, comparative biology and taxonomic classification.</title>
        <authorList>
            <person name="Goeker M."/>
        </authorList>
    </citation>
    <scope>NUCLEOTIDE SEQUENCE [LARGE SCALE GENOMIC DNA]</scope>
    <source>
        <strain evidence="1 2">DSM 21255</strain>
    </source>
</reference>
<dbReference type="Proteomes" id="UP000591941">
    <property type="component" value="Unassembled WGS sequence"/>
</dbReference>
<dbReference type="RefSeq" id="WP_159822582.1">
    <property type="nucleotide sequence ID" value="NZ_CABWNB010000002.1"/>
</dbReference>
<accession>A0A841R3I7</accession>
<dbReference type="AlphaFoldDB" id="A0A841R3I7"/>
<dbReference type="GeneID" id="93485941"/>
<protein>
    <submittedName>
        <fullName evidence="1">Uncharacterized protein</fullName>
    </submittedName>
</protein>
<keyword evidence="2" id="KW-1185">Reference proteome</keyword>
<comment type="caution">
    <text evidence="1">The sequence shown here is derived from an EMBL/GenBank/DDBJ whole genome shotgun (WGS) entry which is preliminary data.</text>
</comment>
<sequence>MTATAEQWEAYQTAKTSLEPDQQNVLSEIEFYMARTEPGVTLVDVFNDRVNALRGRYYSPTANQLFLLELGIIDISAPNDCITQTLFDGVRLYDKHGLYGFTIRLSDYFSEEIGGYIRDKKEA</sequence>